<dbReference type="EMBL" id="BQXH01000009">
    <property type="protein sequence ID" value="GKS81496.1"/>
    <property type="molecule type" value="Genomic_DNA"/>
</dbReference>
<dbReference type="RefSeq" id="WP_244055240.1">
    <property type="nucleotide sequence ID" value="NZ_BQXH01000009.1"/>
</dbReference>
<dbReference type="CDD" id="cd05566">
    <property type="entry name" value="PTS_IIB_galactitol"/>
    <property type="match status" value="1"/>
</dbReference>
<dbReference type="InterPro" id="IPR036095">
    <property type="entry name" value="PTS_EIIB-like_sf"/>
</dbReference>
<accession>A0ABQ5JI11</accession>
<name>A0ABQ5JI11_9LACO</name>
<organism evidence="3 4">
    <name type="scientific">Ligilactobacillus pabuli</name>
    <dbReference type="NCBI Taxonomy" id="2886039"/>
    <lineage>
        <taxon>Bacteria</taxon>
        <taxon>Bacillati</taxon>
        <taxon>Bacillota</taxon>
        <taxon>Bacilli</taxon>
        <taxon>Lactobacillales</taxon>
        <taxon>Lactobacillaceae</taxon>
        <taxon>Ligilactobacillus</taxon>
    </lineage>
</organism>
<dbReference type="Pfam" id="PF02302">
    <property type="entry name" value="PTS_IIB"/>
    <property type="match status" value="1"/>
</dbReference>
<protein>
    <submittedName>
        <fullName evidence="3">PTS galactitol transporter subunit IIB</fullName>
    </submittedName>
</protein>
<proteinExistence type="predicted"/>
<comment type="caution">
    <text evidence="3">The sequence shown here is derived from an EMBL/GenBank/DDBJ whole genome shotgun (WGS) entry which is preliminary data.</text>
</comment>
<reference evidence="3" key="1">
    <citation type="journal article" date="2022" name="Int. J. Syst. Evol. Microbiol.">
        <title>A novel species of lactic acid bacteria, Ligilactobacillus pabuli sp. nov., isolated from alfalfa silage.</title>
        <authorList>
            <person name="Tohno M."/>
            <person name="Tanizawa Y."/>
            <person name="Sawada H."/>
            <person name="Sakamoto M."/>
            <person name="Ohkuma M."/>
            <person name="Kobayashi H."/>
        </authorList>
    </citation>
    <scope>NUCLEOTIDE SEQUENCE</scope>
    <source>
        <strain evidence="3">AF129</strain>
    </source>
</reference>
<dbReference type="PROSITE" id="PS51099">
    <property type="entry name" value="PTS_EIIB_TYPE_2"/>
    <property type="match status" value="1"/>
</dbReference>
<keyword evidence="4" id="KW-1185">Reference proteome</keyword>
<feature type="domain" description="PTS EIIB type-2" evidence="2">
    <location>
        <begin position="1"/>
        <end position="96"/>
    </location>
</feature>
<evidence type="ECO:0000256" key="1">
    <source>
        <dbReference type="ARBA" id="ARBA00022679"/>
    </source>
</evidence>
<keyword evidence="1" id="KW-0808">Transferase</keyword>
<sequence length="96" mass="10308">MKTVMVVCGSGVATSTLVTAKIREFLTSQGISDQVKLLQGNIAEHLNDVAAYDAFVSTTVVPEELKDQVISGIPLLIGMAEEEVYQAILRKLALSE</sequence>
<dbReference type="Proteomes" id="UP001055149">
    <property type="component" value="Unassembled WGS sequence"/>
</dbReference>
<evidence type="ECO:0000313" key="4">
    <source>
        <dbReference type="Proteomes" id="UP001055149"/>
    </source>
</evidence>
<dbReference type="Gene3D" id="3.40.50.2300">
    <property type="match status" value="1"/>
</dbReference>
<dbReference type="InterPro" id="IPR013011">
    <property type="entry name" value="PTS_EIIB_2"/>
</dbReference>
<dbReference type="InterPro" id="IPR003501">
    <property type="entry name" value="PTS_EIIB_2/3"/>
</dbReference>
<evidence type="ECO:0000313" key="3">
    <source>
        <dbReference type="EMBL" id="GKS81496.1"/>
    </source>
</evidence>
<dbReference type="SUPFAM" id="SSF52794">
    <property type="entry name" value="PTS system IIB component-like"/>
    <property type="match status" value="1"/>
</dbReference>
<gene>
    <name evidence="3" type="ORF">LPAF129_11820</name>
</gene>
<evidence type="ECO:0000259" key="2">
    <source>
        <dbReference type="PROSITE" id="PS51099"/>
    </source>
</evidence>